<dbReference type="InterPro" id="IPR055922">
    <property type="entry name" value="DUF7499"/>
</dbReference>
<dbReference type="Pfam" id="PF24330">
    <property type="entry name" value="DUF7499"/>
    <property type="match status" value="1"/>
</dbReference>
<evidence type="ECO:0008006" key="3">
    <source>
        <dbReference type="Google" id="ProtNLM"/>
    </source>
</evidence>
<evidence type="ECO:0000313" key="2">
    <source>
        <dbReference type="Proteomes" id="UP000000496"/>
    </source>
</evidence>
<evidence type="ECO:0000313" key="1">
    <source>
        <dbReference type="EMBL" id="CCB89317.1"/>
    </source>
</evidence>
<dbReference type="NCBIfam" id="NF041726">
    <property type="entry name" value="lipo_CT253"/>
    <property type="match status" value="1"/>
</dbReference>
<name>F8L908_SIMNZ</name>
<dbReference type="eggNOG" id="ENOG502ZNWM">
    <property type="taxonomic scope" value="Bacteria"/>
</dbReference>
<protein>
    <recommendedName>
        <fullName evidence="3">Lipoprotein</fullName>
    </recommendedName>
</protein>
<dbReference type="STRING" id="331113.SNE_A14400"/>
<dbReference type="KEGG" id="sng:SNE_A14400"/>
<proteinExistence type="predicted"/>
<sequence>MFRNLCLIFALCLVSFGCSKNVHEQATRYYDDGRSKPIVALVPVFDRSGAKISWSLSEEFTDQLRQRFLKQSQFYINTPEQINAEIETLNETNDPFSRDYAWIGKAFGEEEFVVFAELVEHDIHPKATNKNFLDKLTPSCELSMTMRVRVFDLRGEKPEIVLQELFHQSHLIPKPSDLTEQSSEKWKKMSFSITPLGLAHSQFSKEIAKRIEDYILLSKSR</sequence>
<reference key="1">
    <citation type="journal article" date="2011" name="Mol. Biol. Evol.">
        <title>Unity in variety -- the pan-genome of the Chlamydiae.</title>
        <authorList>
            <person name="Collingro A."/>
            <person name="Tischler P."/>
            <person name="Weinmaier T."/>
            <person name="Penz T."/>
            <person name="Heinz E."/>
            <person name="Brunham R.C."/>
            <person name="Read T.D."/>
            <person name="Bavoil P.M."/>
            <person name="Sachse K."/>
            <person name="Kahane S."/>
            <person name="Friedman M.G."/>
            <person name="Rattei T."/>
            <person name="Myers G.S.A."/>
            <person name="Horn M."/>
        </authorList>
    </citation>
    <scope>NUCLEOTIDE SEQUENCE</scope>
    <source>
        <strain>Z</strain>
    </source>
</reference>
<dbReference type="Proteomes" id="UP000000496">
    <property type="component" value="Chromosome gsn.131"/>
</dbReference>
<keyword evidence="2" id="KW-1185">Reference proteome</keyword>
<dbReference type="OrthoDB" id="21505at2"/>
<reference evidence="1 2" key="2">
    <citation type="journal article" date="2011" name="Mol. Biol. Evol.">
        <title>Unity in variety--the pan-genome of the Chlamydiae.</title>
        <authorList>
            <person name="Collingro A."/>
            <person name="Tischler P."/>
            <person name="Weinmaier T."/>
            <person name="Penz T."/>
            <person name="Heinz E."/>
            <person name="Brunham R.C."/>
            <person name="Read T.D."/>
            <person name="Bavoil P.M."/>
            <person name="Sachse K."/>
            <person name="Kahane S."/>
            <person name="Friedman M.G."/>
            <person name="Rattei T."/>
            <person name="Myers G.S."/>
            <person name="Horn M."/>
        </authorList>
    </citation>
    <scope>NUCLEOTIDE SEQUENCE [LARGE SCALE GENOMIC DNA]</scope>
    <source>
        <strain evidence="2">ATCC VR-1471 / Z</strain>
    </source>
</reference>
<dbReference type="RefSeq" id="WP_013943784.1">
    <property type="nucleotide sequence ID" value="NC_015713.1"/>
</dbReference>
<dbReference type="EMBL" id="FR872582">
    <property type="protein sequence ID" value="CCB89317.1"/>
    <property type="molecule type" value="Genomic_DNA"/>
</dbReference>
<accession>F8L908</accession>
<dbReference type="PROSITE" id="PS51257">
    <property type="entry name" value="PROKAR_LIPOPROTEIN"/>
    <property type="match status" value="1"/>
</dbReference>
<gene>
    <name evidence="1" type="ordered locus">SNE_A14400</name>
</gene>
<organism evidence="1 2">
    <name type="scientific">Simkania negevensis (strain ATCC VR-1471 / DSM 27360 / Z)</name>
    <dbReference type="NCBI Taxonomy" id="331113"/>
    <lineage>
        <taxon>Bacteria</taxon>
        <taxon>Pseudomonadati</taxon>
        <taxon>Chlamydiota</taxon>
        <taxon>Chlamydiia</taxon>
        <taxon>Parachlamydiales</taxon>
        <taxon>Simkaniaceae</taxon>
        <taxon>Simkania</taxon>
    </lineage>
</organism>
<dbReference type="AlphaFoldDB" id="F8L908"/>
<dbReference type="HOGENOM" id="CLU_110611_0_0_0"/>